<proteinExistence type="predicted"/>
<feature type="chain" id="PRO_5035255858" evidence="1">
    <location>
        <begin position="32"/>
        <end position="463"/>
    </location>
</feature>
<dbReference type="Pfam" id="PF07394">
    <property type="entry name" value="DUF1501"/>
    <property type="match status" value="1"/>
</dbReference>
<gene>
    <name evidence="2" type="ORF">IOQ59_17545</name>
</gene>
<comment type="caution">
    <text evidence="2">The sequence shown here is derived from an EMBL/GenBank/DDBJ whole genome shotgun (WGS) entry which is preliminary data.</text>
</comment>
<dbReference type="AlphaFoldDB" id="A0A8J7FFD4"/>
<keyword evidence="1" id="KW-0732">Signal</keyword>
<name>A0A8J7FFD4_9GAMM</name>
<feature type="signal peptide" evidence="1">
    <location>
        <begin position="1"/>
        <end position="31"/>
    </location>
</feature>
<dbReference type="InterPro" id="IPR017850">
    <property type="entry name" value="Alkaline_phosphatase_core_sf"/>
</dbReference>
<dbReference type="SUPFAM" id="SSF53649">
    <property type="entry name" value="Alkaline phosphatase-like"/>
    <property type="match status" value="1"/>
</dbReference>
<dbReference type="RefSeq" id="WP_193954755.1">
    <property type="nucleotide sequence ID" value="NZ_JADEYS010000021.1"/>
</dbReference>
<accession>A0A8J7FFD4</accession>
<keyword evidence="3" id="KW-1185">Reference proteome</keyword>
<dbReference type="EMBL" id="JADEYS010000021">
    <property type="protein sequence ID" value="MBE9399067.1"/>
    <property type="molecule type" value="Genomic_DNA"/>
</dbReference>
<sequence>MKTQITRRELIKAGASVTAGLALSGVAPSFAAPSPRPQSIALNLRPQKKALVFIMLDGGNDSFNMLVPTSAPHYREYQQSRSNLALSQQSLLPLSGFTDKQGRTFGLHNSMPEVQALFAQKQLAFVANIAPMITPVSQAAMQNGSAQIPLGLLSHADQFRHWQTSRPHQRINSGWFGYFADALQPNRPVSEIPMNISLAGSNIMQNGAQSSHYSITDKGSVGLIVNEQKTPLNRELLDSFEDLLTADYQNDPFKQSYLALTREAQAQHEVFRSATHNVRVPGSFSDSPLSQQLRQVAQSIQAADALNTPQQTFFLRYIGWDHHDELLNNHAEMLRVLSKALGEFQHALNSMGLTDQVITFTGSDFGRTLTSNGNGTDHGWGGNTLVMGGDIQGGQIFGEYPSLSLDNNPLNAGDGVLIPTTSTDQLYAELAHWFGVQRKQLNALFPNLAHFNNGTSLTGLIRA</sequence>
<protein>
    <submittedName>
        <fullName evidence="2">DUF1501 domain-containing protein</fullName>
    </submittedName>
</protein>
<dbReference type="InterPro" id="IPR006311">
    <property type="entry name" value="TAT_signal"/>
</dbReference>
<evidence type="ECO:0000313" key="3">
    <source>
        <dbReference type="Proteomes" id="UP000640333"/>
    </source>
</evidence>
<dbReference type="PANTHER" id="PTHR43737">
    <property type="entry name" value="BLL7424 PROTEIN"/>
    <property type="match status" value="1"/>
</dbReference>
<dbReference type="Proteomes" id="UP000640333">
    <property type="component" value="Unassembled WGS sequence"/>
</dbReference>
<dbReference type="PANTHER" id="PTHR43737:SF1">
    <property type="entry name" value="DUF1501 DOMAIN-CONTAINING PROTEIN"/>
    <property type="match status" value="1"/>
</dbReference>
<organism evidence="2 3">
    <name type="scientific">Pontibacterium sinense</name>
    <dbReference type="NCBI Taxonomy" id="2781979"/>
    <lineage>
        <taxon>Bacteria</taxon>
        <taxon>Pseudomonadati</taxon>
        <taxon>Pseudomonadota</taxon>
        <taxon>Gammaproteobacteria</taxon>
        <taxon>Oceanospirillales</taxon>
        <taxon>Oceanospirillaceae</taxon>
        <taxon>Pontibacterium</taxon>
    </lineage>
</organism>
<evidence type="ECO:0000313" key="2">
    <source>
        <dbReference type="EMBL" id="MBE9399067.1"/>
    </source>
</evidence>
<evidence type="ECO:0000256" key="1">
    <source>
        <dbReference type="SAM" id="SignalP"/>
    </source>
</evidence>
<dbReference type="InterPro" id="IPR010869">
    <property type="entry name" value="DUF1501"/>
</dbReference>
<reference evidence="2" key="1">
    <citation type="submission" date="2020-10" db="EMBL/GenBank/DDBJ databases">
        <title>Bacterium isolated from coastal waters sediment.</title>
        <authorList>
            <person name="Chen R.-J."/>
            <person name="Lu D.-C."/>
            <person name="Zhu K.-L."/>
            <person name="Du Z.-J."/>
        </authorList>
    </citation>
    <scope>NUCLEOTIDE SEQUENCE</scope>
    <source>
        <strain evidence="2">N1Y112</strain>
    </source>
</reference>
<dbReference type="PROSITE" id="PS51318">
    <property type="entry name" value="TAT"/>
    <property type="match status" value="1"/>
</dbReference>